<dbReference type="AlphaFoldDB" id="A0A1Y5N5Q6"/>
<dbReference type="EMBL" id="NDYR01000028">
    <property type="protein sequence ID" value="OUT16191.1"/>
    <property type="molecule type" value="Genomic_DNA"/>
</dbReference>
<evidence type="ECO:0000256" key="1">
    <source>
        <dbReference type="SAM" id="MobiDB-lite"/>
    </source>
</evidence>
<evidence type="ECO:0000313" key="2">
    <source>
        <dbReference type="EMBL" id="OUT16191.1"/>
    </source>
</evidence>
<name>A0A1Y5N5Q6_9BACT</name>
<proteinExistence type="predicted"/>
<dbReference type="RefSeq" id="WP_141083700.1">
    <property type="nucleotide sequence ID" value="NZ_CABMKP010000028.1"/>
</dbReference>
<reference evidence="2 3" key="1">
    <citation type="submission" date="2017-04" db="EMBL/GenBank/DDBJ databases">
        <title>Complete genome of Campylobacter concisus ATCC 33237T and draft genomes for an additional eight well characterized C. concisus strains.</title>
        <authorList>
            <person name="Cornelius A.J."/>
            <person name="Miller W.G."/>
            <person name="Lastovica A.J."/>
            <person name="On S.L."/>
            <person name="French N.P."/>
            <person name="Vandenberg O."/>
            <person name="Biggs P.J."/>
        </authorList>
    </citation>
    <scope>NUCLEOTIDE SEQUENCE [LARGE SCALE GENOMIC DNA]</scope>
    <source>
        <strain evidence="2 3">Lasto205.94</strain>
    </source>
</reference>
<organism evidence="2 3">
    <name type="scientific">Campylobacter concisus</name>
    <dbReference type="NCBI Taxonomy" id="199"/>
    <lineage>
        <taxon>Bacteria</taxon>
        <taxon>Pseudomonadati</taxon>
        <taxon>Campylobacterota</taxon>
        <taxon>Epsilonproteobacteria</taxon>
        <taxon>Campylobacterales</taxon>
        <taxon>Campylobacteraceae</taxon>
        <taxon>Campylobacter</taxon>
    </lineage>
</organism>
<dbReference type="Proteomes" id="UP000196534">
    <property type="component" value="Unassembled WGS sequence"/>
</dbReference>
<feature type="non-terminal residue" evidence="2">
    <location>
        <position position="776"/>
    </location>
</feature>
<protein>
    <submittedName>
        <fullName evidence="2">Uncharacterized protein</fullName>
    </submittedName>
</protein>
<gene>
    <name evidence="2" type="ORF">B9N61_09755</name>
</gene>
<dbReference type="Gene3D" id="2.160.20.160">
    <property type="match status" value="1"/>
</dbReference>
<comment type="caution">
    <text evidence="2">The sequence shown here is derived from an EMBL/GenBank/DDBJ whole genome shotgun (WGS) entry which is preliminary data.</text>
</comment>
<accession>A0A1Y5N5Q6</accession>
<evidence type="ECO:0000313" key="3">
    <source>
        <dbReference type="Proteomes" id="UP000196534"/>
    </source>
</evidence>
<feature type="compositionally biased region" description="Polar residues" evidence="1">
    <location>
        <begin position="82"/>
        <end position="102"/>
    </location>
</feature>
<sequence>MTYDLSLPTALTARPTTLNLNFSGGVAGVDYDANSIEYSTDGGNNWTRGTIVNLTDANQINNVKVRVTTIDNYGHDGVDIATNPTAQSANQNQGEQDGSRYSNLNGVEYGVYKRNLTLNVTTDNDEIINSQANGKITDNDDYVNINEGLSEAVFTGDGDDTVNMSGNFSDVNSRVETGDGNDVVNVKSGSILNYGNDQISLGDGKDTINLDQGSTVAANEYDSGTRIYGGDGDDTFNMNGEIKGGIVYGDGGNDTFNVGSTGVLKDGATIYANEGNDTINFDGTAENRTQIQGNEGYDTINIKSGAVIDNSSVYGDDVNENSFDEGNKINIDGTLRNNSNVYGGAGVDTVNINGKVENSSMINTRSGDDIVNINAGANISEDSYIYTGDGNDIVNVDGTVKHSTIDTQAGTGTIKVKGSIEGGTEIGTHDGSIDMTVEDGGKILNSWVYGDNSVDKFHAKEGSTLSGASINLKDGNDEATIDTDMTDGSKLMTGDGDDKVTFKKGINITDSVIDTGSGSENITLDGITSDSSKFLFTGTKYYADDTDNDNITIKNSTFSNDLEKDRAERENRSNAVRDSEIALGGGTDTLDIVDTQMRDIKIQGNDGHKTITVSGNSMLKDSEIRTESSESDVTIKNGAKLDGTEILIANADGKDANYNISYATVNKGKYEGSLYGSDNVNIVGEKDANGLNDASKKSIVSDHDIDMGGGTNSITIENADVTRGTIWGGSVVDNINIKNGATLNGTRIFTGDGIDNITIQGTVKGYANIFTGDGND</sequence>
<feature type="region of interest" description="Disordered" evidence="1">
    <location>
        <begin position="81"/>
        <end position="102"/>
    </location>
</feature>